<name>A0A067MKZ0_BOTB1</name>
<evidence type="ECO:0000313" key="7">
    <source>
        <dbReference type="Proteomes" id="UP000027195"/>
    </source>
</evidence>
<organism evidence="6 7">
    <name type="scientific">Botryobasidium botryosum (strain FD-172 SS1)</name>
    <dbReference type="NCBI Taxonomy" id="930990"/>
    <lineage>
        <taxon>Eukaryota</taxon>
        <taxon>Fungi</taxon>
        <taxon>Dikarya</taxon>
        <taxon>Basidiomycota</taxon>
        <taxon>Agaricomycotina</taxon>
        <taxon>Agaricomycetes</taxon>
        <taxon>Cantharellales</taxon>
        <taxon>Botryobasidiaceae</taxon>
        <taxon>Botryobasidium</taxon>
    </lineage>
</organism>
<feature type="domain" description="Glutaredoxin" evidence="5">
    <location>
        <begin position="16"/>
        <end position="79"/>
    </location>
</feature>
<dbReference type="STRING" id="930990.A0A067MKZ0"/>
<dbReference type="SUPFAM" id="SSF52833">
    <property type="entry name" value="Thioredoxin-like"/>
    <property type="match status" value="1"/>
</dbReference>
<accession>A0A067MKZ0</accession>
<keyword evidence="3" id="KW-1015">Disulfide bond</keyword>
<gene>
    <name evidence="6" type="ORF">BOTBODRAFT_34516</name>
</gene>
<dbReference type="InParanoid" id="A0A067MKZ0"/>
<keyword evidence="2" id="KW-0249">Electron transport</keyword>
<evidence type="ECO:0000256" key="4">
    <source>
        <dbReference type="ARBA" id="ARBA00023284"/>
    </source>
</evidence>
<dbReference type="NCBIfam" id="TIGR02180">
    <property type="entry name" value="GRX_euk"/>
    <property type="match status" value="1"/>
</dbReference>
<evidence type="ECO:0000259" key="5">
    <source>
        <dbReference type="Pfam" id="PF00462"/>
    </source>
</evidence>
<dbReference type="GO" id="GO:0015038">
    <property type="term" value="F:glutathione disulfide oxidoreductase activity"/>
    <property type="evidence" value="ECO:0007669"/>
    <property type="project" value="TreeGrafter"/>
</dbReference>
<proteinExistence type="predicted"/>
<evidence type="ECO:0000313" key="6">
    <source>
        <dbReference type="EMBL" id="KDQ12236.1"/>
    </source>
</evidence>
<dbReference type="InterPro" id="IPR011767">
    <property type="entry name" value="GLR_AS"/>
</dbReference>
<evidence type="ECO:0000256" key="1">
    <source>
        <dbReference type="ARBA" id="ARBA00022448"/>
    </source>
</evidence>
<dbReference type="CDD" id="cd03419">
    <property type="entry name" value="GRX_GRXh_1_2_like"/>
    <property type="match status" value="1"/>
</dbReference>
<dbReference type="HOGENOM" id="CLU_026126_7_2_1"/>
<dbReference type="PROSITE" id="PS51354">
    <property type="entry name" value="GLUTAREDOXIN_2"/>
    <property type="match status" value="1"/>
</dbReference>
<dbReference type="GO" id="GO:0005634">
    <property type="term" value="C:nucleus"/>
    <property type="evidence" value="ECO:0007669"/>
    <property type="project" value="TreeGrafter"/>
</dbReference>
<dbReference type="InterPro" id="IPR036249">
    <property type="entry name" value="Thioredoxin-like_sf"/>
</dbReference>
<dbReference type="PRINTS" id="PR00160">
    <property type="entry name" value="GLUTAREDOXIN"/>
</dbReference>
<evidence type="ECO:0000256" key="3">
    <source>
        <dbReference type="ARBA" id="ARBA00023157"/>
    </source>
</evidence>
<dbReference type="EMBL" id="KL198051">
    <property type="protein sequence ID" value="KDQ12236.1"/>
    <property type="molecule type" value="Genomic_DNA"/>
</dbReference>
<sequence length="99" mass="11079">MAVESLVNDAIKDHKVVVFSKSYCPFCKSAKALLKERNAEDVKVFELDEIDNGSAIQDFLATKTKQRTVPNIFIKEEHIGGSDDLKDLDRQGKLVKLLA</sequence>
<dbReference type="FunFam" id="3.40.30.10:FF:000276">
    <property type="entry name" value="Glutaredoxin 3"/>
    <property type="match status" value="1"/>
</dbReference>
<dbReference type="PROSITE" id="PS00195">
    <property type="entry name" value="GLUTAREDOXIN_1"/>
    <property type="match status" value="1"/>
</dbReference>
<dbReference type="Pfam" id="PF00462">
    <property type="entry name" value="Glutaredoxin"/>
    <property type="match status" value="1"/>
</dbReference>
<dbReference type="GO" id="GO:0034599">
    <property type="term" value="P:cellular response to oxidative stress"/>
    <property type="evidence" value="ECO:0007669"/>
    <property type="project" value="TreeGrafter"/>
</dbReference>
<dbReference type="OrthoDB" id="418495at2759"/>
<dbReference type="InterPro" id="IPR011899">
    <property type="entry name" value="Glutaredoxin_euk/vir"/>
</dbReference>
<dbReference type="FunCoup" id="A0A067MKZ0">
    <property type="interactions" value="289"/>
</dbReference>
<keyword evidence="7" id="KW-1185">Reference proteome</keyword>
<dbReference type="GO" id="GO:0005737">
    <property type="term" value="C:cytoplasm"/>
    <property type="evidence" value="ECO:0007669"/>
    <property type="project" value="TreeGrafter"/>
</dbReference>
<protein>
    <recommendedName>
        <fullName evidence="5">Glutaredoxin domain-containing protein</fullName>
    </recommendedName>
</protein>
<dbReference type="InterPro" id="IPR014025">
    <property type="entry name" value="Glutaredoxin_subgr"/>
</dbReference>
<dbReference type="Proteomes" id="UP000027195">
    <property type="component" value="Unassembled WGS sequence"/>
</dbReference>
<dbReference type="Gene3D" id="3.40.30.10">
    <property type="entry name" value="Glutaredoxin"/>
    <property type="match status" value="1"/>
</dbReference>
<evidence type="ECO:0000256" key="2">
    <source>
        <dbReference type="ARBA" id="ARBA00022982"/>
    </source>
</evidence>
<dbReference type="AlphaFoldDB" id="A0A067MKZ0"/>
<dbReference type="PANTHER" id="PTHR45694">
    <property type="entry name" value="GLUTAREDOXIN 2"/>
    <property type="match status" value="1"/>
</dbReference>
<keyword evidence="1" id="KW-0813">Transport</keyword>
<keyword evidence="4" id="KW-0676">Redox-active center</keyword>
<reference evidence="7" key="1">
    <citation type="journal article" date="2014" name="Proc. Natl. Acad. Sci. U.S.A.">
        <title>Extensive sampling of basidiomycete genomes demonstrates inadequacy of the white-rot/brown-rot paradigm for wood decay fungi.</title>
        <authorList>
            <person name="Riley R."/>
            <person name="Salamov A.A."/>
            <person name="Brown D.W."/>
            <person name="Nagy L.G."/>
            <person name="Floudas D."/>
            <person name="Held B.W."/>
            <person name="Levasseur A."/>
            <person name="Lombard V."/>
            <person name="Morin E."/>
            <person name="Otillar R."/>
            <person name="Lindquist E.A."/>
            <person name="Sun H."/>
            <person name="LaButti K.M."/>
            <person name="Schmutz J."/>
            <person name="Jabbour D."/>
            <person name="Luo H."/>
            <person name="Baker S.E."/>
            <person name="Pisabarro A.G."/>
            <person name="Walton J.D."/>
            <person name="Blanchette R.A."/>
            <person name="Henrissat B."/>
            <person name="Martin F."/>
            <person name="Cullen D."/>
            <person name="Hibbett D.S."/>
            <person name="Grigoriev I.V."/>
        </authorList>
    </citation>
    <scope>NUCLEOTIDE SEQUENCE [LARGE SCALE GENOMIC DNA]</scope>
    <source>
        <strain evidence="7">FD-172 SS1</strain>
    </source>
</reference>
<dbReference type="InterPro" id="IPR002109">
    <property type="entry name" value="Glutaredoxin"/>
</dbReference>
<dbReference type="PANTHER" id="PTHR45694:SF18">
    <property type="entry name" value="GLUTAREDOXIN-1-RELATED"/>
    <property type="match status" value="1"/>
</dbReference>